<dbReference type="Pfam" id="PF00749">
    <property type="entry name" value="tRNA-synt_1c"/>
    <property type="match status" value="1"/>
</dbReference>
<dbReference type="GO" id="GO:0043039">
    <property type="term" value="P:tRNA aminoacylation"/>
    <property type="evidence" value="ECO:0007669"/>
    <property type="project" value="InterPro"/>
</dbReference>
<keyword evidence="1" id="KW-0436">Ligase</keyword>
<gene>
    <name evidence="6" type="ORF">SPRG_07589</name>
</gene>
<sequence length="51" mass="5684">MPARKLIVRFDDTSPSKEKDEFEQAILQELARLNVCTRSMASCSPCGLLLA</sequence>
<feature type="domain" description="Glutamyl/glutaminyl-tRNA synthetase class Ib catalytic" evidence="5">
    <location>
        <begin position="5"/>
        <end position="35"/>
    </location>
</feature>
<evidence type="ECO:0000256" key="1">
    <source>
        <dbReference type="ARBA" id="ARBA00022598"/>
    </source>
</evidence>
<accession>A0A067CCG3</accession>
<dbReference type="EMBL" id="KK583220">
    <property type="protein sequence ID" value="KDO26875.1"/>
    <property type="molecule type" value="Genomic_DNA"/>
</dbReference>
<evidence type="ECO:0000313" key="6">
    <source>
        <dbReference type="EMBL" id="KDO26875.1"/>
    </source>
</evidence>
<keyword evidence="7" id="KW-1185">Reference proteome</keyword>
<dbReference type="GO" id="GO:0004812">
    <property type="term" value="F:aminoacyl-tRNA ligase activity"/>
    <property type="evidence" value="ECO:0007669"/>
    <property type="project" value="UniProtKB-KW"/>
</dbReference>
<dbReference type="AlphaFoldDB" id="A0A067CCG3"/>
<dbReference type="Proteomes" id="UP000030745">
    <property type="component" value="Unassembled WGS sequence"/>
</dbReference>
<evidence type="ECO:0000313" key="7">
    <source>
        <dbReference type="Proteomes" id="UP000030745"/>
    </source>
</evidence>
<evidence type="ECO:0000256" key="2">
    <source>
        <dbReference type="ARBA" id="ARBA00022741"/>
    </source>
</evidence>
<dbReference type="OrthoDB" id="10250478at2759"/>
<keyword evidence="3" id="KW-0067">ATP-binding</keyword>
<keyword evidence="2" id="KW-0547">Nucleotide-binding</keyword>
<organism evidence="6 7">
    <name type="scientific">Saprolegnia parasitica (strain CBS 223.65)</name>
    <dbReference type="NCBI Taxonomy" id="695850"/>
    <lineage>
        <taxon>Eukaryota</taxon>
        <taxon>Sar</taxon>
        <taxon>Stramenopiles</taxon>
        <taxon>Oomycota</taxon>
        <taxon>Saprolegniomycetes</taxon>
        <taxon>Saprolegniales</taxon>
        <taxon>Saprolegniaceae</taxon>
        <taxon>Saprolegnia</taxon>
    </lineage>
</organism>
<keyword evidence="4" id="KW-0030">Aminoacyl-tRNA synthetase</keyword>
<dbReference type="RefSeq" id="XP_012202268.1">
    <property type="nucleotide sequence ID" value="XM_012346878.1"/>
</dbReference>
<dbReference type="InterPro" id="IPR020058">
    <property type="entry name" value="Glu/Gln-tRNA-synth_Ib_cat-dom"/>
</dbReference>
<evidence type="ECO:0000256" key="3">
    <source>
        <dbReference type="ARBA" id="ARBA00022840"/>
    </source>
</evidence>
<evidence type="ECO:0000259" key="5">
    <source>
        <dbReference type="Pfam" id="PF00749"/>
    </source>
</evidence>
<reference evidence="6 7" key="1">
    <citation type="journal article" date="2013" name="PLoS Genet.">
        <title>Distinctive expansion of potential virulence genes in the genome of the oomycete fish pathogen Saprolegnia parasitica.</title>
        <authorList>
            <person name="Jiang R.H."/>
            <person name="de Bruijn I."/>
            <person name="Haas B.J."/>
            <person name="Belmonte R."/>
            <person name="Lobach L."/>
            <person name="Christie J."/>
            <person name="van den Ackerveken G."/>
            <person name="Bottin A."/>
            <person name="Bulone V."/>
            <person name="Diaz-Moreno S.M."/>
            <person name="Dumas B."/>
            <person name="Fan L."/>
            <person name="Gaulin E."/>
            <person name="Govers F."/>
            <person name="Grenville-Briggs L.J."/>
            <person name="Horner N.R."/>
            <person name="Levin J.Z."/>
            <person name="Mammella M."/>
            <person name="Meijer H.J."/>
            <person name="Morris P."/>
            <person name="Nusbaum C."/>
            <person name="Oome S."/>
            <person name="Phillips A.J."/>
            <person name="van Rooyen D."/>
            <person name="Rzeszutek E."/>
            <person name="Saraiva M."/>
            <person name="Secombes C.J."/>
            <person name="Seidl M.F."/>
            <person name="Snel B."/>
            <person name="Stassen J.H."/>
            <person name="Sykes S."/>
            <person name="Tripathy S."/>
            <person name="van den Berg H."/>
            <person name="Vega-Arreguin J.C."/>
            <person name="Wawra S."/>
            <person name="Young S.K."/>
            <person name="Zeng Q."/>
            <person name="Dieguez-Uribeondo J."/>
            <person name="Russ C."/>
            <person name="Tyler B.M."/>
            <person name="van West P."/>
        </authorList>
    </citation>
    <scope>NUCLEOTIDE SEQUENCE [LARGE SCALE GENOMIC DNA]</scope>
    <source>
        <strain evidence="6 7">CBS 223.65</strain>
    </source>
</reference>
<dbReference type="InterPro" id="IPR014729">
    <property type="entry name" value="Rossmann-like_a/b/a_fold"/>
</dbReference>
<dbReference type="VEuPathDB" id="FungiDB:SPRG_07589"/>
<dbReference type="GeneID" id="24129856"/>
<dbReference type="GO" id="GO:0005524">
    <property type="term" value="F:ATP binding"/>
    <property type="evidence" value="ECO:0007669"/>
    <property type="project" value="UniProtKB-KW"/>
</dbReference>
<proteinExistence type="predicted"/>
<evidence type="ECO:0000256" key="4">
    <source>
        <dbReference type="ARBA" id="ARBA00023146"/>
    </source>
</evidence>
<dbReference type="Gene3D" id="3.40.50.620">
    <property type="entry name" value="HUPs"/>
    <property type="match status" value="1"/>
</dbReference>
<protein>
    <recommendedName>
        <fullName evidence="5">Glutamyl/glutaminyl-tRNA synthetase class Ib catalytic domain-containing protein</fullName>
    </recommendedName>
</protein>
<name>A0A067CCG3_SAPPC</name>
<dbReference type="KEGG" id="spar:SPRG_07589"/>